<dbReference type="GO" id="GO:0006508">
    <property type="term" value="P:proteolysis"/>
    <property type="evidence" value="ECO:0007669"/>
    <property type="project" value="InterPro"/>
</dbReference>
<feature type="compositionally biased region" description="Pro residues" evidence="1">
    <location>
        <begin position="191"/>
        <end position="209"/>
    </location>
</feature>
<dbReference type="InterPro" id="IPR009045">
    <property type="entry name" value="Zn_M74/Hedgehog-like"/>
</dbReference>
<dbReference type="InterPro" id="IPR003709">
    <property type="entry name" value="VanY-like_core_dom"/>
</dbReference>
<name>A0A8J3QZ45_9ACTN</name>
<dbReference type="AlphaFoldDB" id="A0A8J3QZ45"/>
<reference evidence="3" key="1">
    <citation type="submission" date="2021-01" db="EMBL/GenBank/DDBJ databases">
        <title>Whole genome shotgun sequence of Rugosimonospora africana NBRC 104875.</title>
        <authorList>
            <person name="Komaki H."/>
            <person name="Tamura T."/>
        </authorList>
    </citation>
    <scope>NUCLEOTIDE SEQUENCE</scope>
    <source>
        <strain evidence="3">NBRC 104875</strain>
    </source>
</reference>
<organism evidence="3 4">
    <name type="scientific">Rugosimonospora africana</name>
    <dbReference type="NCBI Taxonomy" id="556532"/>
    <lineage>
        <taxon>Bacteria</taxon>
        <taxon>Bacillati</taxon>
        <taxon>Actinomycetota</taxon>
        <taxon>Actinomycetes</taxon>
        <taxon>Micromonosporales</taxon>
        <taxon>Micromonosporaceae</taxon>
        <taxon>Rugosimonospora</taxon>
    </lineage>
</organism>
<accession>A0A8J3QZ45</accession>
<evidence type="ECO:0000313" key="4">
    <source>
        <dbReference type="Proteomes" id="UP000642748"/>
    </source>
</evidence>
<protein>
    <recommendedName>
        <fullName evidence="2">D-alanyl-D-alanine carboxypeptidase-like core domain-containing protein</fullName>
    </recommendedName>
</protein>
<dbReference type="Pfam" id="PF02557">
    <property type="entry name" value="VanY"/>
    <property type="match status" value="1"/>
</dbReference>
<dbReference type="GO" id="GO:0008233">
    <property type="term" value="F:peptidase activity"/>
    <property type="evidence" value="ECO:0007669"/>
    <property type="project" value="InterPro"/>
</dbReference>
<dbReference type="Gene3D" id="3.30.1380.10">
    <property type="match status" value="1"/>
</dbReference>
<dbReference type="PANTHER" id="PTHR34385">
    <property type="entry name" value="D-ALANYL-D-ALANINE CARBOXYPEPTIDASE"/>
    <property type="match status" value="1"/>
</dbReference>
<comment type="caution">
    <text evidence="3">The sequence shown here is derived from an EMBL/GenBank/DDBJ whole genome shotgun (WGS) entry which is preliminary data.</text>
</comment>
<dbReference type="Proteomes" id="UP000642748">
    <property type="component" value="Unassembled WGS sequence"/>
</dbReference>
<dbReference type="RefSeq" id="WP_203922060.1">
    <property type="nucleotide sequence ID" value="NZ_BONZ01000068.1"/>
</dbReference>
<dbReference type="EMBL" id="BONZ01000068">
    <property type="protein sequence ID" value="GIH18548.1"/>
    <property type="molecule type" value="Genomic_DNA"/>
</dbReference>
<proteinExistence type="predicted"/>
<evidence type="ECO:0000256" key="1">
    <source>
        <dbReference type="SAM" id="MobiDB-lite"/>
    </source>
</evidence>
<feature type="domain" description="D-alanyl-D-alanine carboxypeptidase-like core" evidence="2">
    <location>
        <begin position="99"/>
        <end position="170"/>
    </location>
</feature>
<sequence length="219" mass="24305">MLAPLLVPVPPGPFYADPHGVTGSVRRRDRAYRVVTRALAVALVPAAFTVAPRRARHVACQWALAARFPAEDLTGLTPATRAAFEAARTQALWCDGELIGLTDGYRDAEQQARLFAEEVRRTGSVEAARLWILPPNQSRHVAGTAVDVRPAEGARWLERHGARYHLYRLYDNEWWHFEYRPDAQPERLPHPGAPVPPPHDVPPTAPPTAPAISHDLRHG</sequence>
<keyword evidence="4" id="KW-1185">Reference proteome</keyword>
<feature type="region of interest" description="Disordered" evidence="1">
    <location>
        <begin position="186"/>
        <end position="219"/>
    </location>
</feature>
<evidence type="ECO:0000259" key="2">
    <source>
        <dbReference type="Pfam" id="PF02557"/>
    </source>
</evidence>
<dbReference type="SUPFAM" id="SSF55166">
    <property type="entry name" value="Hedgehog/DD-peptidase"/>
    <property type="match status" value="1"/>
</dbReference>
<dbReference type="PANTHER" id="PTHR34385:SF1">
    <property type="entry name" value="PEPTIDOGLYCAN L-ALANYL-D-GLUTAMATE ENDOPEPTIDASE CWLK"/>
    <property type="match status" value="1"/>
</dbReference>
<gene>
    <name evidence="3" type="ORF">Raf01_67200</name>
</gene>
<dbReference type="InterPro" id="IPR052179">
    <property type="entry name" value="DD-CPase-like"/>
</dbReference>
<evidence type="ECO:0000313" key="3">
    <source>
        <dbReference type="EMBL" id="GIH18548.1"/>
    </source>
</evidence>